<keyword evidence="11 12" id="KW-0472">Membrane</keyword>
<feature type="transmembrane region" description="Helical" evidence="12">
    <location>
        <begin position="380"/>
        <end position="401"/>
    </location>
</feature>
<evidence type="ECO:0000256" key="12">
    <source>
        <dbReference type="SAM" id="Phobius"/>
    </source>
</evidence>
<evidence type="ECO:0000256" key="9">
    <source>
        <dbReference type="ARBA" id="ARBA00022692"/>
    </source>
</evidence>
<gene>
    <name evidence="14" type="primary">opgH</name>
    <name evidence="14" type="ORF">Pla100_38990</name>
</gene>
<reference evidence="14 15" key="1">
    <citation type="submission" date="2019-02" db="EMBL/GenBank/DDBJ databases">
        <title>Deep-cultivation of Planctomycetes and their phenomic and genomic characterization uncovers novel biology.</title>
        <authorList>
            <person name="Wiegand S."/>
            <person name="Jogler M."/>
            <person name="Boedeker C."/>
            <person name="Pinto D."/>
            <person name="Vollmers J."/>
            <person name="Rivas-Marin E."/>
            <person name="Kohn T."/>
            <person name="Peeters S.H."/>
            <person name="Heuer A."/>
            <person name="Rast P."/>
            <person name="Oberbeckmann S."/>
            <person name="Bunk B."/>
            <person name="Jeske O."/>
            <person name="Meyerdierks A."/>
            <person name="Storesund J.E."/>
            <person name="Kallscheuer N."/>
            <person name="Luecker S."/>
            <person name="Lage O.M."/>
            <person name="Pohl T."/>
            <person name="Merkel B.J."/>
            <person name="Hornburger P."/>
            <person name="Mueller R.-W."/>
            <person name="Bruemmer F."/>
            <person name="Labrenz M."/>
            <person name="Spormann A.M."/>
            <person name="Op Den Camp H."/>
            <person name="Overmann J."/>
            <person name="Amann R."/>
            <person name="Jetten M.S.M."/>
            <person name="Mascher T."/>
            <person name="Medema M.H."/>
            <person name="Devos D.P."/>
            <person name="Kaster A.-K."/>
            <person name="Ovreas L."/>
            <person name="Rohde M."/>
            <person name="Galperin M.Y."/>
            <person name="Jogler C."/>
        </authorList>
    </citation>
    <scope>NUCLEOTIDE SEQUENCE [LARGE SCALE GENOMIC DNA]</scope>
    <source>
        <strain evidence="14 15">Pla100</strain>
    </source>
</reference>
<feature type="transmembrane region" description="Helical" evidence="12">
    <location>
        <begin position="421"/>
        <end position="442"/>
    </location>
</feature>
<evidence type="ECO:0000256" key="4">
    <source>
        <dbReference type="ARBA" id="ARBA00020585"/>
    </source>
</evidence>
<dbReference type="NCBIfam" id="NF003962">
    <property type="entry name" value="PRK05454.2-5"/>
    <property type="match status" value="1"/>
</dbReference>
<protein>
    <recommendedName>
        <fullName evidence="4">Glucans biosynthesis glucosyltransferase H</fullName>
    </recommendedName>
</protein>
<evidence type="ECO:0000256" key="8">
    <source>
        <dbReference type="ARBA" id="ARBA00022679"/>
    </source>
</evidence>
<evidence type="ECO:0000313" key="15">
    <source>
        <dbReference type="Proteomes" id="UP000316213"/>
    </source>
</evidence>
<comment type="subcellular location">
    <subcellularLocation>
        <location evidence="1">Cell inner membrane</location>
        <topology evidence="1">Multi-pass membrane protein</topology>
    </subcellularLocation>
</comment>
<dbReference type="PANTHER" id="PTHR43867">
    <property type="entry name" value="CELLULOSE SYNTHASE CATALYTIC SUBUNIT A [UDP-FORMING]"/>
    <property type="match status" value="1"/>
</dbReference>
<keyword evidence="7 14" id="KW-0328">Glycosyltransferase</keyword>
<organism evidence="14 15">
    <name type="scientific">Neorhodopirellula pilleata</name>
    <dbReference type="NCBI Taxonomy" id="2714738"/>
    <lineage>
        <taxon>Bacteria</taxon>
        <taxon>Pseudomonadati</taxon>
        <taxon>Planctomycetota</taxon>
        <taxon>Planctomycetia</taxon>
        <taxon>Pirellulales</taxon>
        <taxon>Pirellulaceae</taxon>
        <taxon>Neorhodopirellula</taxon>
    </lineage>
</organism>
<feature type="transmembrane region" description="Helical" evidence="12">
    <location>
        <begin position="45"/>
        <end position="69"/>
    </location>
</feature>
<dbReference type="EMBL" id="SJPM01000008">
    <property type="protein sequence ID" value="TWT94288.1"/>
    <property type="molecule type" value="Genomic_DNA"/>
</dbReference>
<keyword evidence="8 14" id="KW-0808">Transferase</keyword>
<proteinExistence type="inferred from homology"/>
<keyword evidence="5" id="KW-1003">Cell membrane</keyword>
<dbReference type="Pfam" id="PF13632">
    <property type="entry name" value="Glyco_trans_2_3"/>
    <property type="match status" value="1"/>
</dbReference>
<feature type="transmembrane region" description="Helical" evidence="12">
    <location>
        <begin position="12"/>
        <end position="33"/>
    </location>
</feature>
<dbReference type="GO" id="GO:0016758">
    <property type="term" value="F:hexosyltransferase activity"/>
    <property type="evidence" value="ECO:0007669"/>
    <property type="project" value="TreeGrafter"/>
</dbReference>
<evidence type="ECO:0000256" key="6">
    <source>
        <dbReference type="ARBA" id="ARBA00022519"/>
    </source>
</evidence>
<dbReference type="InterPro" id="IPR029044">
    <property type="entry name" value="Nucleotide-diphossugar_trans"/>
</dbReference>
<evidence type="ECO:0000256" key="5">
    <source>
        <dbReference type="ARBA" id="ARBA00022475"/>
    </source>
</evidence>
<feature type="transmembrane region" description="Helical" evidence="12">
    <location>
        <begin position="533"/>
        <end position="554"/>
    </location>
</feature>
<dbReference type="Gene3D" id="3.90.550.10">
    <property type="entry name" value="Spore Coat Polysaccharide Biosynthesis Protein SpsA, Chain A"/>
    <property type="match status" value="1"/>
</dbReference>
<dbReference type="InterPro" id="IPR050321">
    <property type="entry name" value="Glycosyltr_2/OpgH_subfam"/>
</dbReference>
<dbReference type="InterPro" id="IPR001173">
    <property type="entry name" value="Glyco_trans_2-like"/>
</dbReference>
<keyword evidence="9 12" id="KW-0812">Transmembrane</keyword>
<dbReference type="NCBIfam" id="NF003958">
    <property type="entry name" value="PRK05454.2-1"/>
    <property type="match status" value="1"/>
</dbReference>
<dbReference type="AlphaFoldDB" id="A0A5C6A4R0"/>
<comment type="pathway">
    <text evidence="2">Glycan metabolism; osmoregulated periplasmic glucan (OPG) biosynthesis.</text>
</comment>
<dbReference type="OrthoDB" id="9806824at2"/>
<dbReference type="SUPFAM" id="SSF53448">
    <property type="entry name" value="Nucleotide-diphospho-sugar transferases"/>
    <property type="match status" value="1"/>
</dbReference>
<name>A0A5C6A4R0_9BACT</name>
<evidence type="ECO:0000256" key="1">
    <source>
        <dbReference type="ARBA" id="ARBA00004429"/>
    </source>
</evidence>
<dbReference type="RefSeq" id="WP_146579212.1">
    <property type="nucleotide sequence ID" value="NZ_SJPM01000008.1"/>
</dbReference>
<dbReference type="GO" id="GO:0005886">
    <property type="term" value="C:plasma membrane"/>
    <property type="evidence" value="ECO:0007669"/>
    <property type="project" value="UniProtKB-SubCell"/>
</dbReference>
<dbReference type="CDD" id="cd04191">
    <property type="entry name" value="Glucan_BSP_MdoH"/>
    <property type="match status" value="1"/>
</dbReference>
<evidence type="ECO:0000256" key="3">
    <source>
        <dbReference type="ARBA" id="ARBA00009337"/>
    </source>
</evidence>
<keyword evidence="6" id="KW-0997">Cell inner membrane</keyword>
<evidence type="ECO:0000256" key="11">
    <source>
        <dbReference type="ARBA" id="ARBA00023136"/>
    </source>
</evidence>
<dbReference type="Proteomes" id="UP000316213">
    <property type="component" value="Unassembled WGS sequence"/>
</dbReference>
<evidence type="ECO:0000313" key="14">
    <source>
        <dbReference type="EMBL" id="TWT94288.1"/>
    </source>
</evidence>
<accession>A0A5C6A4R0</accession>
<sequence length="679" mass="76142">MSHSTSANTIRVRVLAITSLIWIAGCVGFYRVVLADETLRFFESLSLMLFVVLFGWIAFSFSMALEGFIGRITRTRRQAEDDSVRHWDQIGSSNAVLVPVYNESPKRVFAAVAAMREQLVAKRNGVDRFDFYILSDTTDPDVWLQEEWCWSELVRQFPRESEQDDADSAAIHVYYRHRTHNTARKAGNIADFCENWGGHYDHMIVLDADSLMTGGTMIEMVRRMKGDDRLGILQVPPVPVGRASLFARWQQFSAAVYGPMFAEGFDRFAGDQGNYWGHNAIIRVSAFMRHCQLPVLPGPAPLGGEILSHDFVEASLLVRAGWKVKIANDLGGSYEECPTTILDFVKRDQRWCQGNLQHWQVMTAAGIHPISRIHFLSGMLSYLAAPIWMIFLATSVVAAVVNEHFGQWPIAGDGTTIMLGLFIGSMGLLVVPKFLALVVAIYESDRRRSLGGAMRLLMSVLVETFASVLFAPIIAVYHTRFVISVLTGHNVQWNAQQRDESGVSWGEATAQMWPLSVAGIALGLSLGIARPEWLGWFSPFVLGWALSIPIAVAMGSRRLGVGMLHAGLLQIASERQPLSILARHQHWIAEIEAWQRDEAYEHRSLLDRFLSDESFRNQHLAILRSAGNQSPVQENEPEWRTRCGTAAAVLTEPASTRRRLLSDDEWIESVELKTRRASE</sequence>
<evidence type="ECO:0000256" key="10">
    <source>
        <dbReference type="ARBA" id="ARBA00022989"/>
    </source>
</evidence>
<keyword evidence="10 12" id="KW-1133">Transmembrane helix</keyword>
<feature type="transmembrane region" description="Helical" evidence="12">
    <location>
        <begin position="454"/>
        <end position="477"/>
    </location>
</feature>
<comment type="caution">
    <text evidence="14">The sequence shown here is derived from an EMBL/GenBank/DDBJ whole genome shotgun (WGS) entry which is preliminary data.</text>
</comment>
<evidence type="ECO:0000256" key="7">
    <source>
        <dbReference type="ARBA" id="ARBA00022676"/>
    </source>
</evidence>
<comment type="similarity">
    <text evidence="3">Belongs to the glycosyltransferase 2 family. OpgH subfamily.</text>
</comment>
<dbReference type="PANTHER" id="PTHR43867:SF5">
    <property type="entry name" value="GLUCANS BIOSYNTHESIS GLUCOSYLTRANSFERASE H"/>
    <property type="match status" value="1"/>
</dbReference>
<feature type="domain" description="Glycosyltransferase 2-like" evidence="13">
    <location>
        <begin position="204"/>
        <end position="398"/>
    </location>
</feature>
<keyword evidence="15" id="KW-1185">Reference proteome</keyword>
<evidence type="ECO:0000259" key="13">
    <source>
        <dbReference type="Pfam" id="PF13632"/>
    </source>
</evidence>
<evidence type="ECO:0000256" key="2">
    <source>
        <dbReference type="ARBA" id="ARBA00005001"/>
    </source>
</evidence>